<evidence type="ECO:0000256" key="1">
    <source>
        <dbReference type="SAM" id="Phobius"/>
    </source>
</evidence>
<feature type="transmembrane region" description="Helical" evidence="1">
    <location>
        <begin position="201"/>
        <end position="219"/>
    </location>
</feature>
<organism evidence="3 4">
    <name type="scientific">Parvularcula mediterranea</name>
    <dbReference type="NCBI Taxonomy" id="2732508"/>
    <lineage>
        <taxon>Bacteria</taxon>
        <taxon>Pseudomonadati</taxon>
        <taxon>Pseudomonadota</taxon>
        <taxon>Alphaproteobacteria</taxon>
        <taxon>Parvularculales</taxon>
        <taxon>Parvularculaceae</taxon>
        <taxon>Parvularcula</taxon>
    </lineage>
</organism>
<evidence type="ECO:0000313" key="3">
    <source>
        <dbReference type="EMBL" id="NNU15620.1"/>
    </source>
</evidence>
<evidence type="ECO:0000256" key="2">
    <source>
        <dbReference type="SAM" id="SignalP"/>
    </source>
</evidence>
<evidence type="ECO:0008006" key="5">
    <source>
        <dbReference type="Google" id="ProtNLM"/>
    </source>
</evidence>
<keyword evidence="1" id="KW-0472">Membrane</keyword>
<keyword evidence="4" id="KW-1185">Reference proteome</keyword>
<gene>
    <name evidence="3" type="ORF">HK107_04725</name>
</gene>
<keyword evidence="2" id="KW-0732">Signal</keyword>
<proteinExistence type="predicted"/>
<feature type="signal peptide" evidence="2">
    <location>
        <begin position="1"/>
        <end position="20"/>
    </location>
</feature>
<dbReference type="RefSeq" id="WP_173197207.1">
    <property type="nucleotide sequence ID" value="NZ_JABFCX010000002.1"/>
</dbReference>
<protein>
    <recommendedName>
        <fullName evidence="5">PEP-CTERM sorting domain-containing protein</fullName>
    </recommendedName>
</protein>
<dbReference type="EMBL" id="JABFCX010000002">
    <property type="protein sequence ID" value="NNU15620.1"/>
    <property type="molecule type" value="Genomic_DNA"/>
</dbReference>
<dbReference type="AlphaFoldDB" id="A0A7Y3W4C9"/>
<accession>A0A7Y3W4C9</accession>
<feature type="chain" id="PRO_5030906196" description="PEP-CTERM sorting domain-containing protein" evidence="2">
    <location>
        <begin position="21"/>
        <end position="225"/>
    </location>
</feature>
<evidence type="ECO:0000313" key="4">
    <source>
        <dbReference type="Proteomes" id="UP000536835"/>
    </source>
</evidence>
<sequence>MKAILSIAASAAAMMTAAHAATYTYEINGQFASSWSVSNLNGRAPITGGTIEGIMTLSDDGMGGYDLVDWAFDVTQPLIHVDDRDVDYDPTSADIAPGAAGQFPGYWVKSVGTSGASIARFPQGVVPQWNNASVAGSYSTMSMSFDWTSVGDSALSVVMTETYGNCRPGFTFSGPFSACTGVSGGQGGTFAFSLQGDQSAVPLPGAAALMAGGLAAFAARRRKTV</sequence>
<dbReference type="Proteomes" id="UP000536835">
    <property type="component" value="Unassembled WGS sequence"/>
</dbReference>
<name>A0A7Y3W4C9_9PROT</name>
<keyword evidence="1" id="KW-1133">Transmembrane helix</keyword>
<keyword evidence="1" id="KW-0812">Transmembrane</keyword>
<comment type="caution">
    <text evidence="3">The sequence shown here is derived from an EMBL/GenBank/DDBJ whole genome shotgun (WGS) entry which is preliminary data.</text>
</comment>
<reference evidence="3 4" key="1">
    <citation type="submission" date="2020-05" db="EMBL/GenBank/DDBJ databases">
        <title>Parvularcula mediterraneae sp. nov., isolated from polypropylene straw from shallow seawater of the seashore of Laganas in Zakynthos island, Greece.</title>
        <authorList>
            <person name="Szabo I."/>
            <person name="Al-Omari J."/>
            <person name="Rado J."/>
            <person name="Szerdahelyi G.S."/>
        </authorList>
    </citation>
    <scope>NUCLEOTIDE SEQUENCE [LARGE SCALE GENOMIC DNA]</scope>
    <source>
        <strain evidence="3 4">ZS-1/3</strain>
    </source>
</reference>